<keyword evidence="4" id="KW-0804">Transcription</keyword>
<dbReference type="PRINTS" id="PR00039">
    <property type="entry name" value="HTHLYSR"/>
</dbReference>
<dbReference type="CDD" id="cd08412">
    <property type="entry name" value="PBP2_PAO1_like"/>
    <property type="match status" value="1"/>
</dbReference>
<dbReference type="InterPro" id="IPR000847">
    <property type="entry name" value="LysR_HTH_N"/>
</dbReference>
<feature type="domain" description="HTH lysR-type" evidence="5">
    <location>
        <begin position="7"/>
        <end position="65"/>
    </location>
</feature>
<dbReference type="SUPFAM" id="SSF53850">
    <property type="entry name" value="Periplasmic binding protein-like II"/>
    <property type="match status" value="1"/>
</dbReference>
<dbReference type="PANTHER" id="PTHR30346:SF0">
    <property type="entry name" value="HCA OPERON TRANSCRIPTIONAL ACTIVATOR HCAR"/>
    <property type="match status" value="1"/>
</dbReference>
<dbReference type="Proteomes" id="UP001500851">
    <property type="component" value="Unassembled WGS sequence"/>
</dbReference>
<evidence type="ECO:0000256" key="4">
    <source>
        <dbReference type="ARBA" id="ARBA00023163"/>
    </source>
</evidence>
<dbReference type="Gene3D" id="1.10.10.10">
    <property type="entry name" value="Winged helix-like DNA-binding domain superfamily/Winged helix DNA-binding domain"/>
    <property type="match status" value="1"/>
</dbReference>
<name>A0ABN2LDS4_9MICO</name>
<organism evidence="6 7">
    <name type="scientific">Leucobacter iarius</name>
    <dbReference type="NCBI Taxonomy" id="333963"/>
    <lineage>
        <taxon>Bacteria</taxon>
        <taxon>Bacillati</taxon>
        <taxon>Actinomycetota</taxon>
        <taxon>Actinomycetes</taxon>
        <taxon>Micrococcales</taxon>
        <taxon>Microbacteriaceae</taxon>
        <taxon>Leucobacter</taxon>
    </lineage>
</organism>
<dbReference type="RefSeq" id="WP_046454343.1">
    <property type="nucleotide sequence ID" value="NZ_BAAAOB010000001.1"/>
</dbReference>
<evidence type="ECO:0000256" key="1">
    <source>
        <dbReference type="ARBA" id="ARBA00009437"/>
    </source>
</evidence>
<dbReference type="InterPro" id="IPR036388">
    <property type="entry name" value="WH-like_DNA-bd_sf"/>
</dbReference>
<accession>A0ABN2LDS4</accession>
<dbReference type="Pfam" id="PF03466">
    <property type="entry name" value="LysR_substrate"/>
    <property type="match status" value="1"/>
</dbReference>
<evidence type="ECO:0000313" key="6">
    <source>
        <dbReference type="EMBL" id="GAA1783233.1"/>
    </source>
</evidence>
<dbReference type="InterPro" id="IPR036390">
    <property type="entry name" value="WH_DNA-bd_sf"/>
</dbReference>
<evidence type="ECO:0000256" key="3">
    <source>
        <dbReference type="ARBA" id="ARBA00023125"/>
    </source>
</evidence>
<reference evidence="6 7" key="1">
    <citation type="journal article" date="2019" name="Int. J. Syst. Evol. Microbiol.">
        <title>The Global Catalogue of Microorganisms (GCM) 10K type strain sequencing project: providing services to taxonomists for standard genome sequencing and annotation.</title>
        <authorList>
            <consortium name="The Broad Institute Genomics Platform"/>
            <consortium name="The Broad Institute Genome Sequencing Center for Infectious Disease"/>
            <person name="Wu L."/>
            <person name="Ma J."/>
        </authorList>
    </citation>
    <scope>NUCLEOTIDE SEQUENCE [LARGE SCALE GENOMIC DNA]</scope>
    <source>
        <strain evidence="6 7">JCM 14736</strain>
    </source>
</reference>
<protein>
    <submittedName>
        <fullName evidence="6">LysR family transcriptional regulator</fullName>
    </submittedName>
</protein>
<evidence type="ECO:0000256" key="2">
    <source>
        <dbReference type="ARBA" id="ARBA00023015"/>
    </source>
</evidence>
<evidence type="ECO:0000313" key="7">
    <source>
        <dbReference type="Proteomes" id="UP001500851"/>
    </source>
</evidence>
<gene>
    <name evidence="6" type="ORF">GCM10009768_10120</name>
</gene>
<dbReference type="EMBL" id="BAAAOB010000001">
    <property type="protein sequence ID" value="GAA1783233.1"/>
    <property type="molecule type" value="Genomic_DNA"/>
</dbReference>
<dbReference type="Pfam" id="PF00126">
    <property type="entry name" value="HTH_1"/>
    <property type="match status" value="1"/>
</dbReference>
<dbReference type="Gene3D" id="3.40.190.10">
    <property type="entry name" value="Periplasmic binding protein-like II"/>
    <property type="match status" value="2"/>
</dbReference>
<sequence>MTQRFSITLTQLSYFVECAKTLNMTAASQQLHVAQSAVSTAISHLERSLGTALFIRQHSKGLILTPAGETLLRDSHQLFGLLTDTIDSIRAEQHEVRGSITIACFNTFAPFLLPHLLGRLQDRHPDLDVQVIEGDDDEVLGALRGGRAELAIAYQFSDSEGLDRTVIGEFQPHVLVGAEHRLADRGSVALAELAEDPFVLLDLPSSRDYFLGLLRQAGITPVLKYRTASYETVRSMVATGLGYSILNQRPRTNETYSGERLVVLEISDPLPGLSVAVASLAQMQRSTRARAVEATAREILAETAH</sequence>
<comment type="similarity">
    <text evidence="1">Belongs to the LysR transcriptional regulatory family.</text>
</comment>
<dbReference type="PROSITE" id="PS50931">
    <property type="entry name" value="HTH_LYSR"/>
    <property type="match status" value="1"/>
</dbReference>
<dbReference type="SUPFAM" id="SSF46785">
    <property type="entry name" value="Winged helix' DNA-binding domain"/>
    <property type="match status" value="1"/>
</dbReference>
<dbReference type="InterPro" id="IPR005119">
    <property type="entry name" value="LysR_subst-bd"/>
</dbReference>
<comment type="caution">
    <text evidence="6">The sequence shown here is derived from an EMBL/GenBank/DDBJ whole genome shotgun (WGS) entry which is preliminary data.</text>
</comment>
<keyword evidence="3" id="KW-0238">DNA-binding</keyword>
<evidence type="ECO:0000259" key="5">
    <source>
        <dbReference type="PROSITE" id="PS50931"/>
    </source>
</evidence>
<proteinExistence type="inferred from homology"/>
<keyword evidence="2" id="KW-0805">Transcription regulation</keyword>
<keyword evidence="7" id="KW-1185">Reference proteome</keyword>
<dbReference type="PANTHER" id="PTHR30346">
    <property type="entry name" value="TRANSCRIPTIONAL DUAL REGULATOR HCAR-RELATED"/>
    <property type="match status" value="1"/>
</dbReference>